<dbReference type="PROSITE" id="PS00211">
    <property type="entry name" value="ABC_TRANSPORTER_1"/>
    <property type="match status" value="1"/>
</dbReference>
<dbReference type="SUPFAM" id="SSF52540">
    <property type="entry name" value="P-loop containing nucleoside triphosphate hydrolases"/>
    <property type="match status" value="1"/>
</dbReference>
<dbReference type="GO" id="GO:0005524">
    <property type="term" value="F:ATP binding"/>
    <property type="evidence" value="ECO:0007669"/>
    <property type="project" value="UniProtKB-KW"/>
</dbReference>
<proteinExistence type="predicted"/>
<evidence type="ECO:0000313" key="5">
    <source>
        <dbReference type="Proteomes" id="UP000032289"/>
    </source>
</evidence>
<reference evidence="4 5" key="1">
    <citation type="journal article" date="2015" name="Microbiology (Mosc.)">
        <title>Genomics of the Weissella cibaria species with an examination of its metabolic traits.</title>
        <authorList>
            <person name="Lynch K.M."/>
            <person name="Lucid A."/>
            <person name="Arendt E.K."/>
            <person name="Sleator R.D."/>
            <person name="Lucey B."/>
            <person name="Coffey A."/>
        </authorList>
    </citation>
    <scope>NUCLEOTIDE SEQUENCE [LARGE SCALE GENOMIC DNA]</scope>
    <source>
        <strain evidence="4 5">AB3b</strain>
    </source>
</reference>
<evidence type="ECO:0000313" key="4">
    <source>
        <dbReference type="EMBL" id="KIU25769.1"/>
    </source>
</evidence>
<dbReference type="GO" id="GO:0016887">
    <property type="term" value="F:ATP hydrolysis activity"/>
    <property type="evidence" value="ECO:0007669"/>
    <property type="project" value="InterPro"/>
</dbReference>
<evidence type="ECO:0000256" key="1">
    <source>
        <dbReference type="ARBA" id="ARBA00022448"/>
    </source>
</evidence>
<sequence>MTKLVVDQAGYQVEGRQIWHDISFELHDGDWVTVVGPSGGGKSTLLKAIAGLQDITEGHIFLNDEDVMRLPIGDYRQQVSYATQSAQLFGETVRDNLDLPYLVRQQTPNEQQQIVGLEQMDLPADYLDKAVTELSGGERQRVGVLRNLLFPPKVLLLDEISTGLDAETKQVIWRAIHALHARERLIVLSVTHDEGEIADAQDILTIQNGEGARRHEQSN</sequence>
<dbReference type="SMART" id="SM00382">
    <property type="entry name" value="AAA"/>
    <property type="match status" value="1"/>
</dbReference>
<evidence type="ECO:0000256" key="2">
    <source>
        <dbReference type="ARBA" id="ARBA00022741"/>
    </source>
</evidence>
<dbReference type="InterPro" id="IPR027417">
    <property type="entry name" value="P-loop_NTPase"/>
</dbReference>
<keyword evidence="3" id="KW-0067">ATP-binding</keyword>
<keyword evidence="2" id="KW-0547">Nucleotide-binding</keyword>
<dbReference type="PANTHER" id="PTHR42781">
    <property type="entry name" value="SPERMIDINE/PUTRESCINE IMPORT ATP-BINDING PROTEIN POTA"/>
    <property type="match status" value="1"/>
</dbReference>
<dbReference type="Pfam" id="PF00005">
    <property type="entry name" value="ABC_tran"/>
    <property type="match status" value="1"/>
</dbReference>
<gene>
    <name evidence="4" type="primary">ybbL</name>
    <name evidence="4" type="ORF">ab3b_00035</name>
</gene>
<dbReference type="InterPro" id="IPR017871">
    <property type="entry name" value="ABC_transporter-like_CS"/>
</dbReference>
<dbReference type="RefSeq" id="WP_043940450.1">
    <property type="nucleotide sequence ID" value="NZ_CP012873.1"/>
</dbReference>
<comment type="caution">
    <text evidence="4">The sequence shown here is derived from an EMBL/GenBank/DDBJ whole genome shotgun (WGS) entry which is preliminary data.</text>
</comment>
<dbReference type="Gene3D" id="3.40.50.300">
    <property type="entry name" value="P-loop containing nucleotide triphosphate hydrolases"/>
    <property type="match status" value="1"/>
</dbReference>
<organism evidence="4 5">
    <name type="scientific">Weissella cibaria</name>
    <dbReference type="NCBI Taxonomy" id="137591"/>
    <lineage>
        <taxon>Bacteria</taxon>
        <taxon>Bacillati</taxon>
        <taxon>Bacillota</taxon>
        <taxon>Bacilli</taxon>
        <taxon>Lactobacillales</taxon>
        <taxon>Lactobacillaceae</taxon>
        <taxon>Weissella</taxon>
    </lineage>
</organism>
<dbReference type="OrthoDB" id="9785080at2"/>
<keyword evidence="1" id="KW-0813">Transport</keyword>
<dbReference type="PATRIC" id="fig|137591.24.peg.36"/>
<dbReference type="Proteomes" id="UP000032289">
    <property type="component" value="Unassembled WGS sequence"/>
</dbReference>
<accession>A0A0D1KML5</accession>
<protein>
    <submittedName>
        <fullName evidence="4">YbbL protein</fullName>
    </submittedName>
</protein>
<evidence type="ECO:0000256" key="3">
    <source>
        <dbReference type="ARBA" id="ARBA00022840"/>
    </source>
</evidence>
<dbReference type="CDD" id="cd03228">
    <property type="entry name" value="ABCC_MRP_Like"/>
    <property type="match status" value="1"/>
</dbReference>
<dbReference type="InterPro" id="IPR050093">
    <property type="entry name" value="ABC_SmlMolc_Importer"/>
</dbReference>
<name>A0A0D1KML5_9LACO</name>
<dbReference type="InterPro" id="IPR003593">
    <property type="entry name" value="AAA+_ATPase"/>
</dbReference>
<dbReference type="InterPro" id="IPR003439">
    <property type="entry name" value="ABC_transporter-like_ATP-bd"/>
</dbReference>
<dbReference type="EMBL" id="JWHT01000001">
    <property type="protein sequence ID" value="KIU25769.1"/>
    <property type="molecule type" value="Genomic_DNA"/>
</dbReference>
<dbReference type="KEGG" id="wcb:AO080_02410"/>
<dbReference type="AlphaFoldDB" id="A0A0D1KML5"/>
<dbReference type="PANTHER" id="PTHR42781:SF4">
    <property type="entry name" value="SPERMIDINE_PUTRESCINE IMPORT ATP-BINDING PROTEIN POTA"/>
    <property type="match status" value="1"/>
</dbReference>
<dbReference type="PROSITE" id="PS50893">
    <property type="entry name" value="ABC_TRANSPORTER_2"/>
    <property type="match status" value="1"/>
</dbReference>